<dbReference type="Gene3D" id="3.80.10.10">
    <property type="entry name" value="Ribonuclease Inhibitor"/>
    <property type="match status" value="1"/>
</dbReference>
<dbReference type="EMBL" id="CAJFDH010000005">
    <property type="protein sequence ID" value="CAD5223384.1"/>
    <property type="molecule type" value="Genomic_DNA"/>
</dbReference>
<evidence type="ECO:0000313" key="2">
    <source>
        <dbReference type="Proteomes" id="UP000614601"/>
    </source>
</evidence>
<protein>
    <recommendedName>
        <fullName evidence="3">ATP synthase-coupling factor B</fullName>
    </recommendedName>
</protein>
<evidence type="ECO:0008006" key="3">
    <source>
        <dbReference type="Google" id="ProtNLM"/>
    </source>
</evidence>
<keyword evidence="2" id="KW-1185">Reference proteome</keyword>
<evidence type="ECO:0000313" key="1">
    <source>
        <dbReference type="EMBL" id="CAD5223384.1"/>
    </source>
</evidence>
<accession>A0A811L2R3</accession>
<reference evidence="1" key="1">
    <citation type="submission" date="2020-09" db="EMBL/GenBank/DDBJ databases">
        <authorList>
            <person name="Kikuchi T."/>
        </authorList>
    </citation>
    <scope>NUCLEOTIDE SEQUENCE</scope>
    <source>
        <strain evidence="1">SH1</strain>
    </source>
</reference>
<name>A0A811L2R3_9BILA</name>
<dbReference type="Proteomes" id="UP000614601">
    <property type="component" value="Unassembled WGS sequence"/>
</dbReference>
<gene>
    <name evidence="1" type="ORF">BOKJ2_LOCUS10154</name>
</gene>
<dbReference type="EMBL" id="CAJFCW020000005">
    <property type="protein sequence ID" value="CAG9117702.1"/>
    <property type="molecule type" value="Genomic_DNA"/>
</dbReference>
<proteinExistence type="predicted"/>
<comment type="caution">
    <text evidence="1">The sequence shown here is derived from an EMBL/GenBank/DDBJ whole genome shotgun (WGS) entry which is preliminary data.</text>
</comment>
<dbReference type="OrthoDB" id="5859291at2759"/>
<sequence length="297" mass="34613">MWIRLLRVRQVPTTSTASLCTGYTRLLERTAVQNGRRTLYKKRQFLAWEPISSEDIWEAMQIRRTFAKFAVNNYSFDRVAAFGPDLACLEWLMNAGATAVKMHDGTTITSQKQMREYLKSFNLDTTKLTPLHPNIKPLTLDELKRFLHRPQFYSQRWHSAPEAYIEEVDATDSAIVDPGFQYFLELKSTKKLIMNFCDYFYNDAIRILCAGRLRHTLEEIEICFNGHIDETAFSQIARLKGLKRAHFYMNPWIKSEQRVRAILKQSLPRLELTYPEMGFIGLGKTPKQENQKAKEAT</sequence>
<dbReference type="AlphaFoldDB" id="A0A811L2R3"/>
<dbReference type="Proteomes" id="UP000783686">
    <property type="component" value="Unassembled WGS sequence"/>
</dbReference>
<dbReference type="InterPro" id="IPR032675">
    <property type="entry name" value="LRR_dom_sf"/>
</dbReference>
<organism evidence="1 2">
    <name type="scientific">Bursaphelenchus okinawaensis</name>
    <dbReference type="NCBI Taxonomy" id="465554"/>
    <lineage>
        <taxon>Eukaryota</taxon>
        <taxon>Metazoa</taxon>
        <taxon>Ecdysozoa</taxon>
        <taxon>Nematoda</taxon>
        <taxon>Chromadorea</taxon>
        <taxon>Rhabditida</taxon>
        <taxon>Tylenchina</taxon>
        <taxon>Tylenchomorpha</taxon>
        <taxon>Aphelenchoidea</taxon>
        <taxon>Aphelenchoididae</taxon>
        <taxon>Bursaphelenchus</taxon>
    </lineage>
</organism>